<comment type="caution">
    <text evidence="6">The sequence shown here is derived from an EMBL/GenBank/DDBJ whole genome shotgun (WGS) entry which is preliminary data.</text>
</comment>
<feature type="compositionally biased region" description="Pro residues" evidence="3">
    <location>
        <begin position="161"/>
        <end position="198"/>
    </location>
</feature>
<dbReference type="InterPro" id="IPR045148">
    <property type="entry name" value="TCRG1-like"/>
</dbReference>
<feature type="coiled-coil region" evidence="2">
    <location>
        <begin position="690"/>
        <end position="721"/>
    </location>
</feature>
<feature type="domain" description="FF" evidence="5">
    <location>
        <begin position="925"/>
        <end position="982"/>
    </location>
</feature>
<dbReference type="PANTHER" id="PTHR15377">
    <property type="entry name" value="TRANSCRIPTION ELONGATION REGULATOR 1"/>
    <property type="match status" value="1"/>
</dbReference>
<dbReference type="GO" id="GO:0003712">
    <property type="term" value="F:transcription coregulator activity"/>
    <property type="evidence" value="ECO:0007669"/>
    <property type="project" value="TreeGrafter"/>
</dbReference>
<dbReference type="PROSITE" id="PS01159">
    <property type="entry name" value="WW_DOMAIN_1"/>
    <property type="match status" value="1"/>
</dbReference>
<feature type="compositionally biased region" description="Acidic residues" evidence="3">
    <location>
        <begin position="509"/>
        <end position="542"/>
    </location>
</feature>
<protein>
    <recommendedName>
        <fullName evidence="8">Transcription elongation regulator 1</fullName>
    </recommendedName>
</protein>
<feature type="compositionally biased region" description="Basic and acidic residues" evidence="3">
    <location>
        <begin position="884"/>
        <end position="926"/>
    </location>
</feature>
<dbReference type="Pfam" id="PF23517">
    <property type="entry name" value="WW_TCERG1"/>
    <property type="match status" value="1"/>
</dbReference>
<keyword evidence="2" id="KW-0175">Coiled coil</keyword>
<feature type="domain" description="FF" evidence="5">
    <location>
        <begin position="772"/>
        <end position="827"/>
    </location>
</feature>
<proteinExistence type="predicted"/>
<feature type="compositionally biased region" description="Low complexity" evidence="3">
    <location>
        <begin position="393"/>
        <end position="402"/>
    </location>
</feature>
<dbReference type="Pfam" id="PF00397">
    <property type="entry name" value="WW"/>
    <property type="match status" value="2"/>
</dbReference>
<dbReference type="Pfam" id="PF01846">
    <property type="entry name" value="FF"/>
    <property type="match status" value="5"/>
</dbReference>
<feature type="compositionally biased region" description="Basic and acidic residues" evidence="3">
    <location>
        <begin position="607"/>
        <end position="617"/>
    </location>
</feature>
<dbReference type="InterPro" id="IPR001202">
    <property type="entry name" value="WW_dom"/>
</dbReference>
<feature type="compositionally biased region" description="Polar residues" evidence="3">
    <location>
        <begin position="848"/>
        <end position="860"/>
    </location>
</feature>
<dbReference type="Gene3D" id="1.10.10.440">
    <property type="entry name" value="FF domain"/>
    <property type="match status" value="6"/>
</dbReference>
<feature type="compositionally biased region" description="Acidic residues" evidence="3">
    <location>
        <begin position="871"/>
        <end position="883"/>
    </location>
</feature>
<feature type="compositionally biased region" description="Low complexity" evidence="3">
    <location>
        <begin position="131"/>
        <end position="158"/>
    </location>
</feature>
<keyword evidence="7" id="KW-1185">Reference proteome</keyword>
<dbReference type="FunFam" id="1.10.10.440:FF:000001">
    <property type="entry name" value="Transcription elongation regulator 1 like"/>
    <property type="match status" value="1"/>
</dbReference>
<feature type="compositionally biased region" description="Low complexity" evidence="3">
    <location>
        <begin position="243"/>
        <end position="260"/>
    </location>
</feature>
<dbReference type="EMBL" id="NIVC01004033">
    <property type="protein sequence ID" value="PAA48866.1"/>
    <property type="molecule type" value="Genomic_DNA"/>
</dbReference>
<feature type="compositionally biased region" description="Pro residues" evidence="3">
    <location>
        <begin position="344"/>
        <end position="354"/>
    </location>
</feature>
<dbReference type="InterPro" id="IPR057565">
    <property type="entry name" value="WW_TCRG1_3rd"/>
</dbReference>
<evidence type="ECO:0000256" key="1">
    <source>
        <dbReference type="ARBA" id="ARBA00022737"/>
    </source>
</evidence>
<dbReference type="PANTHER" id="PTHR15377:SF3">
    <property type="entry name" value="WW DOMAIN-CONTAINING PROTEIN"/>
    <property type="match status" value="1"/>
</dbReference>
<feature type="region of interest" description="Disordered" evidence="3">
    <location>
        <begin position="361"/>
        <end position="417"/>
    </location>
</feature>
<evidence type="ECO:0000256" key="2">
    <source>
        <dbReference type="SAM" id="Coils"/>
    </source>
</evidence>
<dbReference type="InterPro" id="IPR036517">
    <property type="entry name" value="FF_domain_sf"/>
</dbReference>
<feature type="compositionally biased region" description="Pro residues" evidence="3">
    <location>
        <begin position="55"/>
        <end position="71"/>
    </location>
</feature>
<dbReference type="FunFam" id="2.20.70.10:FF:000049">
    <property type="entry name" value="Transcription elongation regulator 1-like"/>
    <property type="match status" value="1"/>
</dbReference>
<dbReference type="STRING" id="282301.A0A267DI93"/>
<evidence type="ECO:0000313" key="6">
    <source>
        <dbReference type="EMBL" id="PAA48866.1"/>
    </source>
</evidence>
<feature type="region of interest" description="Disordered" evidence="3">
    <location>
        <begin position="458"/>
        <end position="623"/>
    </location>
</feature>
<dbReference type="PROSITE" id="PS50020">
    <property type="entry name" value="WW_DOMAIN_2"/>
    <property type="match status" value="3"/>
</dbReference>
<feature type="compositionally biased region" description="Basic and acidic residues" evidence="3">
    <location>
        <begin position="794"/>
        <end position="832"/>
    </location>
</feature>
<dbReference type="SUPFAM" id="SSF51045">
    <property type="entry name" value="WW domain"/>
    <property type="match status" value="3"/>
</dbReference>
<feature type="coiled-coil region" evidence="2">
    <location>
        <begin position="1035"/>
        <end position="1062"/>
    </location>
</feature>
<dbReference type="OrthoDB" id="63972at2759"/>
<feature type="domain" description="WW" evidence="4">
    <location>
        <begin position="195"/>
        <end position="228"/>
    </location>
</feature>
<organism evidence="6 7">
    <name type="scientific">Macrostomum lignano</name>
    <dbReference type="NCBI Taxonomy" id="282301"/>
    <lineage>
        <taxon>Eukaryota</taxon>
        <taxon>Metazoa</taxon>
        <taxon>Spiralia</taxon>
        <taxon>Lophotrochozoa</taxon>
        <taxon>Platyhelminthes</taxon>
        <taxon>Rhabditophora</taxon>
        <taxon>Macrostomorpha</taxon>
        <taxon>Macrostomida</taxon>
        <taxon>Macrostomidae</taxon>
        <taxon>Macrostomum</taxon>
    </lineage>
</organism>
<dbReference type="Proteomes" id="UP000215902">
    <property type="component" value="Unassembled WGS sequence"/>
</dbReference>
<feature type="region of interest" description="Disordered" evidence="3">
    <location>
        <begin position="337"/>
        <end position="356"/>
    </location>
</feature>
<dbReference type="InterPro" id="IPR002713">
    <property type="entry name" value="FF_domain"/>
</dbReference>
<feature type="region of interest" description="Disordered" evidence="3">
    <location>
        <begin position="786"/>
        <end position="926"/>
    </location>
</feature>
<feature type="compositionally biased region" description="Basic residues" evidence="3">
    <location>
        <begin position="477"/>
        <end position="505"/>
    </location>
</feature>
<reference evidence="6 7" key="1">
    <citation type="submission" date="2017-06" db="EMBL/GenBank/DDBJ databases">
        <title>A platform for efficient transgenesis in Macrostomum lignano, a flatworm model organism for stem cell research.</title>
        <authorList>
            <person name="Berezikov E."/>
        </authorList>
    </citation>
    <scope>NUCLEOTIDE SEQUENCE [LARGE SCALE GENOMIC DNA]</scope>
    <source>
        <strain evidence="6">DV1</strain>
        <tissue evidence="6">Whole organism</tissue>
    </source>
</reference>
<evidence type="ECO:0000259" key="5">
    <source>
        <dbReference type="PROSITE" id="PS51676"/>
    </source>
</evidence>
<dbReference type="SUPFAM" id="SSF81698">
    <property type="entry name" value="FF domain"/>
    <property type="match status" value="5"/>
</dbReference>
<dbReference type="SMART" id="SM00456">
    <property type="entry name" value="WW"/>
    <property type="match status" value="3"/>
</dbReference>
<sequence>MPPGGVGPPQQQQQQPRPPMPGQGGSGQQQQSGMPPAPPNLSVPPPGMPTDRSGMPPPPGFMPSGPPPPTPVSMVGGGSGGPPGQHAMQQPPPHMASPMGLRGAPPPGMPPHRQQAPPQHLMPNQNSSSSGMMRPPMPHMMGGPMQQQQQPHPQHLGPPGYGMPPPSFGGPPPPHLMGPPPNSMMGGAPPPPPPPPPENVWVENCTPEGKPYFYHLRSRETRWERPEGARIMTQAEVDAVAEGAPPGAAAGGPMSAGGSAVRSGMPPATSAPPLFGMSGGLPSMSQQQQQQPPPPNGPAKPPEVAEWAEYRADDGRPYYHNLRTSETVWEKPAPLLAWEAGGKPPAPAAAPPPIMKETQAAASLTAAKDGAVPTSVATTGVSQQVAEVDKRQAAAQSQQQQQDKSRPVKSQPVPGTPWCVVWTGDDRVFFFNPSKRLSLWDRPEELVGVKEVEKILGKGAAAEKRAAGKSATGASAAKKKKVSSAKLDTKKKKTADGQKKKKRKRSGSDDDDDDEEDGEDDESGTDEDGDDSNDDDDDDDDEDRRKVKRRRRAAAEKKRQQLQKKRRRDSGSSGSNQDDDDEDDDEDKEDKEDEENEDLGEDDDDDKPLLERDKIEPGKVNAFEAEVQAARERASLPLDARMQQFREMLAEKQVSAFSTWDKELHKIVFDPRYLLLPSKERKLVFDQYMKERAEEERLEKNRKLREKKEAYKALLEEAKVSAKTTFQDFSARWGKDDRFKGIEKARERELLFHDYITEDLKKQEREERQREKEKAKSDFLKLLKEQSGLSRSSRWSEVRKTIDSDPRYRAVESSSRREDYFKDYIKGLDSKSDRHHGHRGEALEKSSAGDTSTKDGQQSGEPAAGASAAASDDEADNEEAEDEETRRVRERRERQEASIRERQKAVKEEMASILRERDKERDAHKHTEAADMFRALLSDMVRHPDATWREVKKALRRDTRWQACEALSRDEKAAIFDDHLKTLIGKSKEMFHRLLDETDGIGLDITWHQARRLIRDDPRYKRFSSSEKKREREFNAWLEGRLDRARQELRRLLDECKFITHETGRRYEESETVRRDLTSALAKDRRYLVFEPLPAQRDRIILDYLRECEAKGPPPPPTASEPGKRK</sequence>
<gene>
    <name evidence="6" type="ORF">BOX15_Mlig013504g1</name>
</gene>
<dbReference type="Gene3D" id="2.20.70.10">
    <property type="match status" value="3"/>
</dbReference>
<dbReference type="GO" id="GO:0005634">
    <property type="term" value="C:nucleus"/>
    <property type="evidence" value="ECO:0007669"/>
    <property type="project" value="TreeGrafter"/>
</dbReference>
<dbReference type="SMART" id="SM00441">
    <property type="entry name" value="FF"/>
    <property type="match status" value="6"/>
</dbReference>
<feature type="compositionally biased region" description="Pro residues" evidence="3">
    <location>
        <begin position="35"/>
        <end position="48"/>
    </location>
</feature>
<name>A0A267DI93_9PLAT</name>
<dbReference type="PROSITE" id="PS51676">
    <property type="entry name" value="FF"/>
    <property type="match status" value="4"/>
</dbReference>
<dbReference type="CDD" id="cd00201">
    <property type="entry name" value="WW"/>
    <property type="match status" value="3"/>
</dbReference>
<feature type="domain" description="WW" evidence="4">
    <location>
        <begin position="416"/>
        <end position="445"/>
    </location>
</feature>
<evidence type="ECO:0000313" key="7">
    <source>
        <dbReference type="Proteomes" id="UP000215902"/>
    </source>
</evidence>
<feature type="domain" description="WW" evidence="4">
    <location>
        <begin position="301"/>
        <end position="334"/>
    </location>
</feature>
<feature type="region of interest" description="Disordered" evidence="3">
    <location>
        <begin position="237"/>
        <end position="307"/>
    </location>
</feature>
<dbReference type="InterPro" id="IPR036020">
    <property type="entry name" value="WW_dom_sf"/>
</dbReference>
<evidence type="ECO:0000259" key="4">
    <source>
        <dbReference type="PROSITE" id="PS50020"/>
    </source>
</evidence>
<feature type="domain" description="FF" evidence="5">
    <location>
        <begin position="638"/>
        <end position="691"/>
    </location>
</feature>
<feature type="compositionally biased region" description="Acidic residues" evidence="3">
    <location>
        <begin position="577"/>
        <end position="606"/>
    </location>
</feature>
<feature type="compositionally biased region" description="Pro residues" evidence="3">
    <location>
        <begin position="291"/>
        <end position="301"/>
    </location>
</feature>
<feature type="region of interest" description="Disordered" evidence="3">
    <location>
        <begin position="1"/>
        <end position="203"/>
    </location>
</feature>
<accession>A0A267DI93</accession>
<evidence type="ECO:0008006" key="8">
    <source>
        <dbReference type="Google" id="ProtNLM"/>
    </source>
</evidence>
<keyword evidence="1" id="KW-0677">Repeat</keyword>
<dbReference type="AlphaFoldDB" id="A0A267DI93"/>
<feature type="compositionally biased region" description="Polar residues" evidence="3">
    <location>
        <begin position="375"/>
        <end position="385"/>
    </location>
</feature>
<dbReference type="GO" id="GO:0070063">
    <property type="term" value="F:RNA polymerase binding"/>
    <property type="evidence" value="ECO:0007669"/>
    <property type="project" value="InterPro"/>
</dbReference>
<evidence type="ECO:0000256" key="3">
    <source>
        <dbReference type="SAM" id="MobiDB-lite"/>
    </source>
</evidence>
<feature type="domain" description="FF" evidence="5">
    <location>
        <begin position="703"/>
        <end position="758"/>
    </location>
</feature>